<evidence type="ECO:0000256" key="1">
    <source>
        <dbReference type="SAM" id="MobiDB-lite"/>
    </source>
</evidence>
<feature type="region of interest" description="Disordered" evidence="1">
    <location>
        <begin position="24"/>
        <end position="48"/>
    </location>
</feature>
<gene>
    <name evidence="2" type="ORF">PR048_019006</name>
</gene>
<organism evidence="2 3">
    <name type="scientific">Dryococelus australis</name>
    <dbReference type="NCBI Taxonomy" id="614101"/>
    <lineage>
        <taxon>Eukaryota</taxon>
        <taxon>Metazoa</taxon>
        <taxon>Ecdysozoa</taxon>
        <taxon>Arthropoda</taxon>
        <taxon>Hexapoda</taxon>
        <taxon>Insecta</taxon>
        <taxon>Pterygota</taxon>
        <taxon>Neoptera</taxon>
        <taxon>Polyneoptera</taxon>
        <taxon>Phasmatodea</taxon>
        <taxon>Verophasmatodea</taxon>
        <taxon>Anareolatae</taxon>
        <taxon>Phasmatidae</taxon>
        <taxon>Eurycanthinae</taxon>
        <taxon>Dryococelus</taxon>
    </lineage>
</organism>
<dbReference type="EMBL" id="JARBHB010000007">
    <property type="protein sequence ID" value="KAJ8878428.1"/>
    <property type="molecule type" value="Genomic_DNA"/>
</dbReference>
<protein>
    <submittedName>
        <fullName evidence="2">Uncharacterized protein</fullName>
    </submittedName>
</protein>
<reference evidence="2 3" key="1">
    <citation type="submission" date="2023-02" db="EMBL/GenBank/DDBJ databases">
        <title>LHISI_Scaffold_Assembly.</title>
        <authorList>
            <person name="Stuart O.P."/>
            <person name="Cleave R."/>
            <person name="Magrath M.J.L."/>
            <person name="Mikheyev A.S."/>
        </authorList>
    </citation>
    <scope>NUCLEOTIDE SEQUENCE [LARGE SCALE GENOMIC DNA]</scope>
    <source>
        <strain evidence="2">Daus_M_001</strain>
        <tissue evidence="2">Leg muscle</tissue>
    </source>
</reference>
<accession>A0ABQ9H298</accession>
<sequence>MMSADKVKNKREILKHNNFQHANLCSLPRNHSTQAKPSNKHGGTTTTGRWFKPLRRSLFAVTFVHPPRLLDADVLSGYDVGAWSLFSAGSRGAAVTESEPRNPLAGSPGKVRVKDEPRGGSAPGDTSCISVDDDVVASTWEPQAVDIPGEPRERFRSGGQCETLTPGEQRAREGRLCRRTPYHPPPPNYSGSNLVRHDTRRRNSRFHVCSLLASRVTPTRRLSAGFLGDIPFPPPLHSSAAPYSPNFTLIGSQDLDVKNRPNLFTRPLQRTRQCSSIETVAMGRRGQRFACQQQRAGLSLYAPCLWGPRPAQPLRINTQRAPKYFTTATPCLINQFGTEQGQDTEKRGGDKGDTARIVKCAITTTRKALNWCLVLSSVGLEAVMAGYGGRHSRLLGDVHTGRRHLEIDAFRCFTYISHTLRGSLKVRQLGPSKSLCILPPVSLLASPPQGGSPAGSLRIFAYGNRAGRCRWSAGFFFGDLPFPPPPSFLRCSIFTSITLIGSKDVDFNSRPNLPNPLRGGRAVTIFKRLVSKVFNSP</sequence>
<proteinExistence type="predicted"/>
<comment type="caution">
    <text evidence="2">The sequence shown here is derived from an EMBL/GenBank/DDBJ whole genome shotgun (WGS) entry which is preliminary data.</text>
</comment>
<dbReference type="Proteomes" id="UP001159363">
    <property type="component" value="Chromosome 6"/>
</dbReference>
<name>A0ABQ9H298_9NEOP</name>
<feature type="region of interest" description="Disordered" evidence="1">
    <location>
        <begin position="148"/>
        <end position="172"/>
    </location>
</feature>
<feature type="region of interest" description="Disordered" evidence="1">
    <location>
        <begin position="92"/>
        <end position="128"/>
    </location>
</feature>
<evidence type="ECO:0000313" key="3">
    <source>
        <dbReference type="Proteomes" id="UP001159363"/>
    </source>
</evidence>
<evidence type="ECO:0000313" key="2">
    <source>
        <dbReference type="EMBL" id="KAJ8878428.1"/>
    </source>
</evidence>
<keyword evidence="3" id="KW-1185">Reference proteome</keyword>